<dbReference type="PANTHER" id="PTHR33371">
    <property type="entry name" value="INTERMEMBRANE PHOSPHOLIPID TRANSPORT SYSTEM BINDING PROTEIN MLAD-RELATED"/>
    <property type="match status" value="1"/>
</dbReference>
<proteinExistence type="predicted"/>
<dbReference type="EMBL" id="LT594324">
    <property type="protein sequence ID" value="SBT44875.1"/>
    <property type="molecule type" value="Genomic_DNA"/>
</dbReference>
<sequence>MSERQRANHQCGVARPLRILAGVLAVALLPAGCGLPEVVDLPLPGGRPAGAGYTVTVEFTDVLDLVPRAAVKVDDVTVGTVERISLAGWHARVRLRIDRAVRLPGNATAAVRQSSLLGEKYVAVAPPPTEPARGRLADGDLIPLSRTTRGAEVEEVLAALGLLLNGGGLAQLRTINIELGKALAGREPALRDTLTQLDTFLAGLDRQKADIVRAIDALDRLTGRLARQRQVVGEALDSLAPGLTVLARQRAQLSGALTALGQLGTVGTRVVERSRADTVASVQALQPILEQLARAGDDLPKSLDFMLSYPFPPNVTGAIVGDFVNLSVTADLDAASILANLLAAAPTPTRRDARPNTPTPSRPSSAGPAKPGGNPGGKAGGKPGGGVLPDLPLTGCLPDLKNFPATWTPPEECGLPEGCRLLKPGSPVPLGGLLLPKGVVPPGTAFAAGTELPAGTVLTADCVLPLTGEVTGQLGGLLDVLGGGLIQ</sequence>
<gene>
    <name evidence="4" type="ORF">GA0070621_2184</name>
</gene>
<feature type="domain" description="Mammalian cell entry C-terminal" evidence="3">
    <location>
        <begin position="134"/>
        <end position="317"/>
    </location>
</feature>
<dbReference type="NCBIfam" id="TIGR00996">
    <property type="entry name" value="Mtu_fam_mce"/>
    <property type="match status" value="1"/>
</dbReference>
<dbReference type="PATRIC" id="fig|299146.4.peg.2255"/>
<dbReference type="PANTHER" id="PTHR33371:SF15">
    <property type="entry name" value="LIPOPROTEIN LPRN"/>
    <property type="match status" value="1"/>
</dbReference>
<reference evidence="4 5" key="1">
    <citation type="submission" date="2016-06" db="EMBL/GenBank/DDBJ databases">
        <authorList>
            <person name="Kjaerup R.B."/>
            <person name="Dalgaard T.S."/>
            <person name="Juul-Madsen H.R."/>
        </authorList>
    </citation>
    <scope>NUCLEOTIDE SEQUENCE [LARGE SCALE GENOMIC DNA]</scope>
    <source>
        <strain evidence="4 5">DSM 45248</strain>
    </source>
</reference>
<dbReference type="Proteomes" id="UP000198765">
    <property type="component" value="Chromosome I"/>
</dbReference>
<dbReference type="OrthoDB" id="9774928at2"/>
<evidence type="ECO:0000313" key="4">
    <source>
        <dbReference type="EMBL" id="SBT44875.1"/>
    </source>
</evidence>
<keyword evidence="5" id="KW-1185">Reference proteome</keyword>
<dbReference type="GO" id="GO:0005576">
    <property type="term" value="C:extracellular region"/>
    <property type="evidence" value="ECO:0007669"/>
    <property type="project" value="TreeGrafter"/>
</dbReference>
<dbReference type="Pfam" id="PF11887">
    <property type="entry name" value="Mce4_CUP1"/>
    <property type="match status" value="1"/>
</dbReference>
<evidence type="ECO:0000259" key="2">
    <source>
        <dbReference type="Pfam" id="PF02470"/>
    </source>
</evidence>
<dbReference type="InterPro" id="IPR003399">
    <property type="entry name" value="Mce/MlaD"/>
</dbReference>
<dbReference type="RefSeq" id="WP_091194127.1">
    <property type="nucleotide sequence ID" value="NZ_LT594324.1"/>
</dbReference>
<accession>A0A1A8ZLX9</accession>
<evidence type="ECO:0000259" key="3">
    <source>
        <dbReference type="Pfam" id="PF11887"/>
    </source>
</evidence>
<name>A0A1A8ZLX9_9ACTN</name>
<feature type="compositionally biased region" description="Low complexity" evidence="1">
    <location>
        <begin position="362"/>
        <end position="372"/>
    </location>
</feature>
<protein>
    <submittedName>
        <fullName evidence="4">Phospholipid/cholesterol/gamma-HCH transport system substrate-binding protein</fullName>
    </submittedName>
</protein>
<dbReference type="InterPro" id="IPR052336">
    <property type="entry name" value="MlaD_Phospholipid_Transporter"/>
</dbReference>
<feature type="domain" description="Mce/MlaD" evidence="2">
    <location>
        <begin position="52"/>
        <end position="127"/>
    </location>
</feature>
<dbReference type="AlphaFoldDB" id="A0A1A8ZLX9"/>
<dbReference type="Pfam" id="PF02470">
    <property type="entry name" value="MlaD"/>
    <property type="match status" value="1"/>
</dbReference>
<evidence type="ECO:0000256" key="1">
    <source>
        <dbReference type="SAM" id="MobiDB-lite"/>
    </source>
</evidence>
<dbReference type="InterPro" id="IPR024516">
    <property type="entry name" value="Mce_C"/>
</dbReference>
<organism evidence="4 5">
    <name type="scientific">Micromonospora narathiwatensis</name>
    <dbReference type="NCBI Taxonomy" id="299146"/>
    <lineage>
        <taxon>Bacteria</taxon>
        <taxon>Bacillati</taxon>
        <taxon>Actinomycetota</taxon>
        <taxon>Actinomycetes</taxon>
        <taxon>Micromonosporales</taxon>
        <taxon>Micromonosporaceae</taxon>
        <taxon>Micromonospora</taxon>
    </lineage>
</organism>
<feature type="compositionally biased region" description="Gly residues" evidence="1">
    <location>
        <begin position="373"/>
        <end position="387"/>
    </location>
</feature>
<evidence type="ECO:0000313" key="5">
    <source>
        <dbReference type="Proteomes" id="UP000198765"/>
    </source>
</evidence>
<feature type="region of interest" description="Disordered" evidence="1">
    <location>
        <begin position="348"/>
        <end position="387"/>
    </location>
</feature>
<dbReference type="InterPro" id="IPR005693">
    <property type="entry name" value="Mce"/>
</dbReference>